<dbReference type="InterPro" id="IPR044980">
    <property type="entry name" value="NDUFB2_plant/fungi"/>
</dbReference>
<organism evidence="1 2">
    <name type="scientific">Coccomyxa viridis</name>
    <dbReference type="NCBI Taxonomy" id="1274662"/>
    <lineage>
        <taxon>Eukaryota</taxon>
        <taxon>Viridiplantae</taxon>
        <taxon>Chlorophyta</taxon>
        <taxon>core chlorophytes</taxon>
        <taxon>Trebouxiophyceae</taxon>
        <taxon>Trebouxiophyceae incertae sedis</taxon>
        <taxon>Coccomyxaceae</taxon>
        <taxon>Coccomyxa</taxon>
    </lineage>
</organism>
<evidence type="ECO:0000313" key="2">
    <source>
        <dbReference type="Proteomes" id="UP001497392"/>
    </source>
</evidence>
<name>A0ABP1FP21_9CHLO</name>
<accession>A0ABP1FP21</accession>
<sequence length="76" mass="8762">MASGHGKTVEYAGLKLHEPEKWHKYLGEGLASLMWFWIFVRAYHDGSTLLFGHAPHFEHELEHEAHGHGEHDGEHH</sequence>
<evidence type="ECO:0000313" key="1">
    <source>
        <dbReference type="EMBL" id="CAL5219868.1"/>
    </source>
</evidence>
<dbReference type="PANTHER" id="PTHR36987:SF1">
    <property type="entry name" value="NADH DEHYDROGENASE [UBIQUINONE] 1 BETA SUBCOMPLEX SUBUNIT 2"/>
    <property type="match status" value="1"/>
</dbReference>
<dbReference type="Proteomes" id="UP001497392">
    <property type="component" value="Unassembled WGS sequence"/>
</dbReference>
<comment type="caution">
    <text evidence="1">The sequence shown here is derived from an EMBL/GenBank/DDBJ whole genome shotgun (WGS) entry which is preliminary data.</text>
</comment>
<gene>
    <name evidence="1" type="primary">g1787</name>
    <name evidence="1" type="ORF">VP750_LOCUS1527</name>
</gene>
<reference evidence="1 2" key="1">
    <citation type="submission" date="2024-06" db="EMBL/GenBank/DDBJ databases">
        <authorList>
            <person name="Kraege A."/>
            <person name="Thomma B."/>
        </authorList>
    </citation>
    <scope>NUCLEOTIDE SEQUENCE [LARGE SCALE GENOMIC DNA]</scope>
</reference>
<dbReference type="EMBL" id="CAXHTA020000002">
    <property type="protein sequence ID" value="CAL5219868.1"/>
    <property type="molecule type" value="Genomic_DNA"/>
</dbReference>
<keyword evidence="2" id="KW-1185">Reference proteome</keyword>
<protein>
    <submittedName>
        <fullName evidence="1">G1787 protein</fullName>
    </submittedName>
</protein>
<proteinExistence type="predicted"/>
<dbReference type="PANTHER" id="PTHR36987">
    <property type="entry name" value="NADH DEHYDROGENASE [UBIQUINONE] 1 BETA SUBCOMPLEX SUBUNIT 2-LIKE"/>
    <property type="match status" value="1"/>
</dbReference>